<comment type="similarity">
    <text evidence="1">Belongs to the 'phage' integrase family.</text>
</comment>
<dbReference type="SUPFAM" id="SSF56349">
    <property type="entry name" value="DNA breaking-rejoining enzymes"/>
    <property type="match status" value="1"/>
</dbReference>
<accession>M3A511</accession>
<evidence type="ECO:0000313" key="7">
    <source>
        <dbReference type="Proteomes" id="UP000011744"/>
    </source>
</evidence>
<dbReference type="PROSITE" id="PS51898">
    <property type="entry name" value="TYR_RECOMBINASE"/>
    <property type="match status" value="1"/>
</dbReference>
<dbReference type="AlphaFoldDB" id="M3A511"/>
<keyword evidence="7" id="KW-1185">Reference proteome</keyword>
<proteinExistence type="inferred from homology"/>
<sequence length="431" mass="48134">MGEDDTALLGRFIAMYGLSVDPASPAYESLRVEFKKAYRDWCSAVLEHDRALDGYSFTQAVAVVSEAPAVAEPVATLREVGERYIEENIRGERWAKKTEFEKGEHIALLYEILGAETDIRAVTAPKAREVKETLLVFPKNRNKIAKTKGLSLAEAIAVPGVEKLNVQTINKYLATYAGLFIWAKNNGYVDDAVFSGFTIRQTKKPGKGGRDAFSADQVSTMLAELVHNKNGLIHKDYQKWGPLIGLYTGARLNEISQIHLSDIRQEQGIWCFDVNDDDDGKQLKTGASKRLVPIHSRLIDLGLLKHVEAMCEKGAKKLFPDFSYCPKNGWGRSLGRWFNDTFLDKIGLTDKGLVFHSLRHTVVTFLMQASIPEPIVKAIVGHAQAGVTQQNYFKDGYTLRQLSDALEQLHWPELCTTLLNQKSDIIMRSGS</sequence>
<dbReference type="STRING" id="1244869.H261_22973"/>
<dbReference type="InterPro" id="IPR011010">
    <property type="entry name" value="DNA_brk_join_enz"/>
</dbReference>
<protein>
    <submittedName>
        <fullName evidence="6">Phage integrase family site specific recombinase</fullName>
    </submittedName>
</protein>
<dbReference type="eggNOG" id="COG0582">
    <property type="taxonomic scope" value="Bacteria"/>
</dbReference>
<dbReference type="PATRIC" id="fig|1244869.3.peg.4475"/>
<dbReference type="CDD" id="cd01184">
    <property type="entry name" value="INT_C_like_1"/>
    <property type="match status" value="1"/>
</dbReference>
<organism evidence="6 7">
    <name type="scientific">Paramagnetospirillum caucaseum</name>
    <dbReference type="NCBI Taxonomy" id="1244869"/>
    <lineage>
        <taxon>Bacteria</taxon>
        <taxon>Pseudomonadati</taxon>
        <taxon>Pseudomonadota</taxon>
        <taxon>Alphaproteobacteria</taxon>
        <taxon>Rhodospirillales</taxon>
        <taxon>Magnetospirillaceae</taxon>
        <taxon>Paramagnetospirillum</taxon>
    </lineage>
</organism>
<dbReference type="InterPro" id="IPR013762">
    <property type="entry name" value="Integrase-like_cat_sf"/>
</dbReference>
<keyword evidence="4" id="KW-0233">DNA recombination</keyword>
<keyword evidence="3" id="KW-0238">DNA-binding</keyword>
<dbReference type="PANTHER" id="PTHR30349:SF41">
    <property type="entry name" value="INTEGRASE_RECOMBINASE PROTEIN MJ0367-RELATED"/>
    <property type="match status" value="1"/>
</dbReference>
<dbReference type="GO" id="GO:0015074">
    <property type="term" value="P:DNA integration"/>
    <property type="evidence" value="ECO:0007669"/>
    <property type="project" value="UniProtKB-KW"/>
</dbReference>
<dbReference type="EMBL" id="AONQ01000152">
    <property type="protein sequence ID" value="EME67544.1"/>
    <property type="molecule type" value="Genomic_DNA"/>
</dbReference>
<dbReference type="Gene3D" id="1.10.443.10">
    <property type="entry name" value="Intergrase catalytic core"/>
    <property type="match status" value="1"/>
</dbReference>
<dbReference type="OrthoDB" id="9784724at2"/>
<keyword evidence="2" id="KW-0229">DNA integration</keyword>
<evidence type="ECO:0000313" key="6">
    <source>
        <dbReference type="EMBL" id="EME67544.1"/>
    </source>
</evidence>
<reference evidence="6 7" key="1">
    <citation type="journal article" date="2014" name="Genome Announc.">
        <title>Draft Genome Sequence of Magnetospirillum sp. Strain SO-1, a Freshwater Magnetotactic Bacterium Isolated from the Ol'khovka River, Russia.</title>
        <authorList>
            <person name="Grouzdev D.S."/>
            <person name="Dziuba M.V."/>
            <person name="Sukhacheva M.S."/>
            <person name="Mardanov A.V."/>
            <person name="Beletskiy A.V."/>
            <person name="Kuznetsov B.B."/>
            <person name="Skryabin K.G."/>
        </authorList>
    </citation>
    <scope>NUCLEOTIDE SEQUENCE [LARGE SCALE GENOMIC DNA]</scope>
    <source>
        <strain evidence="6 7">SO-1</strain>
    </source>
</reference>
<dbReference type="RefSeq" id="WP_008622622.1">
    <property type="nucleotide sequence ID" value="NZ_AONQ01000152.1"/>
</dbReference>
<comment type="caution">
    <text evidence="6">The sequence shown here is derived from an EMBL/GenBank/DDBJ whole genome shotgun (WGS) entry which is preliminary data.</text>
</comment>
<dbReference type="PANTHER" id="PTHR30349">
    <property type="entry name" value="PHAGE INTEGRASE-RELATED"/>
    <property type="match status" value="1"/>
</dbReference>
<name>M3A511_9PROT</name>
<evidence type="ECO:0000259" key="5">
    <source>
        <dbReference type="PROSITE" id="PS51898"/>
    </source>
</evidence>
<dbReference type="GO" id="GO:0003677">
    <property type="term" value="F:DNA binding"/>
    <property type="evidence" value="ECO:0007669"/>
    <property type="project" value="UniProtKB-KW"/>
</dbReference>
<dbReference type="Proteomes" id="UP000011744">
    <property type="component" value="Unassembled WGS sequence"/>
</dbReference>
<evidence type="ECO:0000256" key="1">
    <source>
        <dbReference type="ARBA" id="ARBA00008857"/>
    </source>
</evidence>
<gene>
    <name evidence="6" type="ORF">H261_22973</name>
</gene>
<evidence type="ECO:0000256" key="3">
    <source>
        <dbReference type="ARBA" id="ARBA00023125"/>
    </source>
</evidence>
<feature type="domain" description="Tyr recombinase" evidence="5">
    <location>
        <begin position="208"/>
        <end position="407"/>
    </location>
</feature>
<dbReference type="GO" id="GO:0006310">
    <property type="term" value="P:DNA recombination"/>
    <property type="evidence" value="ECO:0007669"/>
    <property type="project" value="UniProtKB-KW"/>
</dbReference>
<dbReference type="InterPro" id="IPR002104">
    <property type="entry name" value="Integrase_catalytic"/>
</dbReference>
<evidence type="ECO:0000256" key="4">
    <source>
        <dbReference type="ARBA" id="ARBA00023172"/>
    </source>
</evidence>
<dbReference type="InterPro" id="IPR050090">
    <property type="entry name" value="Tyrosine_recombinase_XerCD"/>
</dbReference>
<dbReference type="Pfam" id="PF00589">
    <property type="entry name" value="Phage_integrase"/>
    <property type="match status" value="1"/>
</dbReference>
<evidence type="ECO:0000256" key="2">
    <source>
        <dbReference type="ARBA" id="ARBA00022908"/>
    </source>
</evidence>